<dbReference type="InterPro" id="IPR029026">
    <property type="entry name" value="tRNA_m1G_MTases_N"/>
</dbReference>
<evidence type="ECO:0000256" key="2">
    <source>
        <dbReference type="ARBA" id="ARBA00022603"/>
    </source>
</evidence>
<evidence type="ECO:0000256" key="1">
    <source>
        <dbReference type="ARBA" id="ARBA00007228"/>
    </source>
</evidence>
<dbReference type="Proteomes" id="UP000677668">
    <property type="component" value="Chromosome 1"/>
</dbReference>
<keyword evidence="3" id="KW-0808">Transferase</keyword>
<dbReference type="RefSeq" id="WP_211422166.1">
    <property type="nucleotide sequence ID" value="NZ_CP072642.1"/>
</dbReference>
<evidence type="ECO:0000313" key="6">
    <source>
        <dbReference type="EMBL" id="QUV93825.1"/>
    </source>
</evidence>
<dbReference type="Gene3D" id="3.40.1280.10">
    <property type="match status" value="1"/>
</dbReference>
<feature type="compositionally biased region" description="Pro residues" evidence="4">
    <location>
        <begin position="271"/>
        <end position="280"/>
    </location>
</feature>
<dbReference type="InterPro" id="IPR001537">
    <property type="entry name" value="SpoU_MeTrfase"/>
</dbReference>
<dbReference type="EMBL" id="CP072642">
    <property type="protein sequence ID" value="QUV93825.1"/>
    <property type="molecule type" value="Genomic_DNA"/>
</dbReference>
<dbReference type="SUPFAM" id="SSF55315">
    <property type="entry name" value="L30e-like"/>
    <property type="match status" value="1"/>
</dbReference>
<comment type="similarity">
    <text evidence="1">Belongs to the class IV-like SAM-binding methyltransferase superfamily. RNA methyltransferase TrmH family.</text>
</comment>
<keyword evidence="7" id="KW-1185">Reference proteome</keyword>
<proteinExistence type="inferred from homology"/>
<evidence type="ECO:0000259" key="5">
    <source>
        <dbReference type="SMART" id="SM00967"/>
    </source>
</evidence>
<dbReference type="SUPFAM" id="SSF75217">
    <property type="entry name" value="alpha/beta knot"/>
    <property type="match status" value="1"/>
</dbReference>
<dbReference type="InterPro" id="IPR029064">
    <property type="entry name" value="Ribosomal_eL30-like_sf"/>
</dbReference>
<dbReference type="CDD" id="cd18095">
    <property type="entry name" value="SpoU-like_rRNA-MTase"/>
    <property type="match status" value="1"/>
</dbReference>
<dbReference type="InterPro" id="IPR029028">
    <property type="entry name" value="Alpha/beta_knot_MTases"/>
</dbReference>
<feature type="region of interest" description="Disordered" evidence="4">
    <location>
        <begin position="264"/>
        <end position="289"/>
    </location>
</feature>
<dbReference type="SMART" id="SM00967">
    <property type="entry name" value="SpoU_sub_bind"/>
    <property type="match status" value="1"/>
</dbReference>
<reference evidence="6 7" key="1">
    <citation type="submission" date="2021-03" db="EMBL/GenBank/DDBJ databases">
        <title>Genomic and phenotypic characterization of Chloracidobacterium isolates provides evidence for multiple species.</title>
        <authorList>
            <person name="Saini M.K."/>
            <person name="Costas A.M.G."/>
            <person name="Tank M."/>
            <person name="Bryant D.A."/>
        </authorList>
    </citation>
    <scope>NUCLEOTIDE SEQUENCE [LARGE SCALE GENOMIC DNA]</scope>
    <source>
        <strain evidence="6 7">N</strain>
    </source>
</reference>
<dbReference type="InterPro" id="IPR053888">
    <property type="entry name" value="MRM3-like_sub_bind"/>
</dbReference>
<name>A0ABX8B255_9BACT</name>
<evidence type="ECO:0000256" key="3">
    <source>
        <dbReference type="ARBA" id="ARBA00022679"/>
    </source>
</evidence>
<gene>
    <name evidence="6" type="ORF">J8C05_10750</name>
</gene>
<dbReference type="Gene3D" id="3.30.1330.30">
    <property type="match status" value="1"/>
</dbReference>
<dbReference type="Pfam" id="PF22435">
    <property type="entry name" value="MRM3-like_sub_bind"/>
    <property type="match status" value="1"/>
</dbReference>
<dbReference type="InterPro" id="IPR051259">
    <property type="entry name" value="rRNA_Methyltransferase"/>
</dbReference>
<keyword evidence="2 6" id="KW-0489">Methyltransferase</keyword>
<evidence type="ECO:0000313" key="7">
    <source>
        <dbReference type="Proteomes" id="UP000677668"/>
    </source>
</evidence>
<organism evidence="6 7">
    <name type="scientific">Chloracidobacterium sp. N</name>
    <dbReference type="NCBI Taxonomy" id="2821540"/>
    <lineage>
        <taxon>Bacteria</taxon>
        <taxon>Pseudomonadati</taxon>
        <taxon>Acidobacteriota</taxon>
        <taxon>Terriglobia</taxon>
        <taxon>Terriglobales</taxon>
        <taxon>Acidobacteriaceae</taxon>
        <taxon>Chloracidobacterium</taxon>
        <taxon>Chloracidobacterium aggregatum</taxon>
    </lineage>
</organism>
<accession>A0ABX8B255</accession>
<dbReference type="InterPro" id="IPR013123">
    <property type="entry name" value="SpoU_subst-bd"/>
</dbReference>
<dbReference type="GO" id="GO:0032259">
    <property type="term" value="P:methylation"/>
    <property type="evidence" value="ECO:0007669"/>
    <property type="project" value="UniProtKB-KW"/>
</dbReference>
<feature type="domain" description="RNA 2-O ribose methyltransferase substrate binding" evidence="5">
    <location>
        <begin position="30"/>
        <end position="106"/>
    </location>
</feature>
<sequence length="289" mass="30632">MLIDTITSRSNPFVKRFVAAREGRDRHVIFIEGVRLVEEALRSHLVFEAIAYSPRLCDTPRGAQLLADLQPQPCRGAMLTEAVMAHISDVETPPGIVALGRRPVSTLPDSTAHPTPLFILADGIQSPGNLGALIRTAEAAGATAALVTVGTVDPFQPKALRAAAGSAFRLPIIAGPDVGDELRKLHRQGVRLVAADSQGDTPYEAFDWCQPVLIWLGSEGHGLRSLTDEWQAQLAARLVIPMAGPVESLNVAVAGAILLYEARRQRQPAAGSPPPAPQQPPAGGTTDAP</sequence>
<protein>
    <submittedName>
        <fullName evidence="6">RNA methyltransferase</fullName>
    </submittedName>
</protein>
<dbReference type="Pfam" id="PF00588">
    <property type="entry name" value="SpoU_methylase"/>
    <property type="match status" value="1"/>
</dbReference>
<evidence type="ECO:0000256" key="4">
    <source>
        <dbReference type="SAM" id="MobiDB-lite"/>
    </source>
</evidence>
<dbReference type="PANTHER" id="PTHR43191">
    <property type="entry name" value="RRNA METHYLTRANSFERASE 3"/>
    <property type="match status" value="1"/>
</dbReference>
<dbReference type="PANTHER" id="PTHR43191:SF2">
    <property type="entry name" value="RRNA METHYLTRANSFERASE 3, MITOCHONDRIAL"/>
    <property type="match status" value="1"/>
</dbReference>
<dbReference type="GO" id="GO:0008168">
    <property type="term" value="F:methyltransferase activity"/>
    <property type="evidence" value="ECO:0007669"/>
    <property type="project" value="UniProtKB-KW"/>
</dbReference>